<proteinExistence type="predicted"/>
<dbReference type="InterPro" id="IPR004378">
    <property type="entry name" value="F420H2_quin_Rdtase"/>
</dbReference>
<organism evidence="1 2">
    <name type="scientific">Nocardia rhizosphaerihabitans</name>
    <dbReference type="NCBI Taxonomy" id="1691570"/>
    <lineage>
        <taxon>Bacteria</taxon>
        <taxon>Bacillati</taxon>
        <taxon>Actinomycetota</taxon>
        <taxon>Actinomycetes</taxon>
        <taxon>Mycobacteriales</taxon>
        <taxon>Nocardiaceae</taxon>
        <taxon>Nocardia</taxon>
    </lineage>
</organism>
<protein>
    <recommendedName>
        <fullName evidence="3">Nitroreductase</fullName>
    </recommendedName>
</protein>
<dbReference type="NCBIfam" id="TIGR00026">
    <property type="entry name" value="hi_GC_TIGR00026"/>
    <property type="match status" value="1"/>
</dbReference>
<dbReference type="Proteomes" id="UP000658127">
    <property type="component" value="Unassembled WGS sequence"/>
</dbReference>
<sequence length="170" mass="18910">MTSFSEDMMIGSDLATKLGARALRTRWLVRAPIWLYRAGLGFLLGRRLLMLRHTGRSSGVARYVVLEVVDRPSADSFVVVSGFGTTAQWYRNVLADPKVGLWIGRRRDVSATAAPLTEDDSATTLDRYARAHPEAWAKLRATIEQATGAPVVTLPMVRLSVDRVPTREFH</sequence>
<dbReference type="EMBL" id="BMNE01000013">
    <property type="protein sequence ID" value="GGN99305.1"/>
    <property type="molecule type" value="Genomic_DNA"/>
</dbReference>
<dbReference type="InterPro" id="IPR012349">
    <property type="entry name" value="Split_barrel_FMN-bd"/>
</dbReference>
<evidence type="ECO:0000313" key="2">
    <source>
        <dbReference type="Proteomes" id="UP000658127"/>
    </source>
</evidence>
<gene>
    <name evidence="1" type="ORF">GCM10011610_67140</name>
</gene>
<dbReference type="Gene3D" id="2.30.110.10">
    <property type="entry name" value="Electron Transport, Fmn-binding Protein, Chain A"/>
    <property type="match status" value="1"/>
</dbReference>
<dbReference type="SUPFAM" id="SSF50475">
    <property type="entry name" value="FMN-binding split barrel"/>
    <property type="match status" value="1"/>
</dbReference>
<reference evidence="2" key="1">
    <citation type="journal article" date="2019" name="Int. J. Syst. Evol. Microbiol.">
        <title>The Global Catalogue of Microorganisms (GCM) 10K type strain sequencing project: providing services to taxonomists for standard genome sequencing and annotation.</title>
        <authorList>
            <consortium name="The Broad Institute Genomics Platform"/>
            <consortium name="The Broad Institute Genome Sequencing Center for Infectious Disease"/>
            <person name="Wu L."/>
            <person name="Ma J."/>
        </authorList>
    </citation>
    <scope>NUCLEOTIDE SEQUENCE [LARGE SCALE GENOMIC DNA]</scope>
    <source>
        <strain evidence="2">CGMCC 4.7329</strain>
    </source>
</reference>
<comment type="caution">
    <text evidence="1">The sequence shown here is derived from an EMBL/GenBank/DDBJ whole genome shotgun (WGS) entry which is preliminary data.</text>
</comment>
<name>A0ABQ2L1B5_9NOCA</name>
<evidence type="ECO:0000313" key="1">
    <source>
        <dbReference type="EMBL" id="GGN99305.1"/>
    </source>
</evidence>
<keyword evidence="2" id="KW-1185">Reference proteome</keyword>
<accession>A0ABQ2L1B5</accession>
<evidence type="ECO:0008006" key="3">
    <source>
        <dbReference type="Google" id="ProtNLM"/>
    </source>
</evidence>
<dbReference type="Pfam" id="PF04075">
    <property type="entry name" value="F420H2_quin_red"/>
    <property type="match status" value="1"/>
</dbReference>